<keyword evidence="6" id="KW-0206">Cytoskeleton</keyword>
<dbReference type="Pfam" id="PF03250">
    <property type="entry name" value="Tropomodulin"/>
    <property type="match status" value="1"/>
</dbReference>
<evidence type="ECO:0000256" key="11">
    <source>
        <dbReference type="SAM" id="MobiDB-lite"/>
    </source>
</evidence>
<comment type="similarity">
    <text evidence="2">Belongs to the tropomodulin family.</text>
</comment>
<evidence type="ECO:0000256" key="2">
    <source>
        <dbReference type="ARBA" id="ARBA00009345"/>
    </source>
</evidence>
<dbReference type="AlphaFoldDB" id="A0A8J7TAI5"/>
<evidence type="ECO:0000256" key="10">
    <source>
        <dbReference type="ARBA" id="ARBA00082065"/>
    </source>
</evidence>
<keyword evidence="14" id="KW-1185">Reference proteome</keyword>
<feature type="domain" description="WH2" evidence="12">
    <location>
        <begin position="583"/>
        <end position="602"/>
    </location>
</feature>
<dbReference type="PANTHER" id="PTHR10901">
    <property type="entry name" value="TROPOMODULIN"/>
    <property type="match status" value="1"/>
</dbReference>
<dbReference type="InterPro" id="IPR032675">
    <property type="entry name" value="LRR_dom_sf"/>
</dbReference>
<feature type="region of interest" description="Disordered" evidence="11">
    <location>
        <begin position="36"/>
        <end position="60"/>
    </location>
</feature>
<feature type="compositionally biased region" description="Basic residues" evidence="11">
    <location>
        <begin position="532"/>
        <end position="548"/>
    </location>
</feature>
<reference evidence="13" key="1">
    <citation type="journal article" date="2021" name="Cell">
        <title>Tracing the genetic footprints of vertebrate landing in non-teleost ray-finned fishes.</title>
        <authorList>
            <person name="Bi X."/>
            <person name="Wang K."/>
            <person name="Yang L."/>
            <person name="Pan H."/>
            <person name="Jiang H."/>
            <person name="Wei Q."/>
            <person name="Fang M."/>
            <person name="Yu H."/>
            <person name="Zhu C."/>
            <person name="Cai Y."/>
            <person name="He Y."/>
            <person name="Gan X."/>
            <person name="Zeng H."/>
            <person name="Yu D."/>
            <person name="Zhu Y."/>
            <person name="Jiang H."/>
            <person name="Qiu Q."/>
            <person name="Yang H."/>
            <person name="Zhang Y.E."/>
            <person name="Wang W."/>
            <person name="Zhu M."/>
            <person name="He S."/>
            <person name="Zhang G."/>
        </authorList>
    </citation>
    <scope>NUCLEOTIDE SEQUENCE</scope>
    <source>
        <strain evidence="13">Allg_001</strain>
    </source>
</reference>
<dbReference type="EMBL" id="JAAWVO010031315">
    <property type="protein sequence ID" value="MBN3316762.1"/>
    <property type="molecule type" value="Genomic_DNA"/>
</dbReference>
<feature type="region of interest" description="Disordered" evidence="11">
    <location>
        <begin position="458"/>
        <end position="552"/>
    </location>
</feature>
<accession>A0A8J7TAI5</accession>
<organism evidence="13 14">
    <name type="scientific">Atractosteus spatula</name>
    <name type="common">Alligator gar</name>
    <name type="synonym">Lepisosteus spatula</name>
    <dbReference type="NCBI Taxonomy" id="7917"/>
    <lineage>
        <taxon>Eukaryota</taxon>
        <taxon>Metazoa</taxon>
        <taxon>Chordata</taxon>
        <taxon>Craniata</taxon>
        <taxon>Vertebrata</taxon>
        <taxon>Euteleostomi</taxon>
        <taxon>Actinopterygii</taxon>
        <taxon>Neopterygii</taxon>
        <taxon>Holostei</taxon>
        <taxon>Semionotiformes</taxon>
        <taxon>Lepisosteidae</taxon>
        <taxon>Atractosteus</taxon>
    </lineage>
</organism>
<dbReference type="PANTHER" id="PTHR10901:SF12">
    <property type="entry name" value="LEIOMODIN-2"/>
    <property type="match status" value="1"/>
</dbReference>
<dbReference type="FunFam" id="3.80.10.10:FF:000132">
    <property type="entry name" value="Leiomodin 2"/>
    <property type="match status" value="1"/>
</dbReference>
<feature type="non-terminal residue" evidence="13">
    <location>
        <position position="1"/>
    </location>
</feature>
<dbReference type="GO" id="GO:0031430">
    <property type="term" value="C:M band"/>
    <property type="evidence" value="ECO:0007669"/>
    <property type="project" value="UniProtKB-SubCell"/>
</dbReference>
<dbReference type="Gene3D" id="3.80.10.10">
    <property type="entry name" value="Ribonuclease Inhibitor"/>
    <property type="match status" value="1"/>
</dbReference>
<dbReference type="GO" id="GO:0007015">
    <property type="term" value="P:actin filament organization"/>
    <property type="evidence" value="ECO:0007669"/>
    <property type="project" value="TreeGrafter"/>
</dbReference>
<dbReference type="PROSITE" id="PS51082">
    <property type="entry name" value="WH2"/>
    <property type="match status" value="1"/>
</dbReference>
<feature type="compositionally biased region" description="Basic and acidic residues" evidence="11">
    <location>
        <begin position="458"/>
        <end position="470"/>
    </location>
</feature>
<evidence type="ECO:0000259" key="12">
    <source>
        <dbReference type="PROSITE" id="PS51082"/>
    </source>
</evidence>
<evidence type="ECO:0000256" key="6">
    <source>
        <dbReference type="ARBA" id="ARBA00023212"/>
    </source>
</evidence>
<evidence type="ECO:0000256" key="5">
    <source>
        <dbReference type="ARBA" id="ARBA00023203"/>
    </source>
</evidence>
<keyword evidence="3" id="KW-0963">Cytoplasm</keyword>
<evidence type="ECO:0000313" key="13">
    <source>
        <dbReference type="EMBL" id="MBN3316762.1"/>
    </source>
</evidence>
<evidence type="ECO:0000256" key="8">
    <source>
        <dbReference type="ARBA" id="ARBA00056797"/>
    </source>
</evidence>
<dbReference type="InterPro" id="IPR004934">
    <property type="entry name" value="TMOD"/>
</dbReference>
<sequence length="639" mass="72299">MTAFGYRKELDKYEDIDEDELLASLTSEEIQELERELADIEPDDNVPTGLRQKDQTQKTPTGTFSREALLKYWEKETQKLLESERTVSGQKQQCSTLDSALVRSYCICSILFLPVSHLPQYLHSPTIVGVNTTNNIAITWLRIIKVFKSISNKSVLNYPVIITLLTIRFYDLTIHNTHRYICNIEEAPEKVTDSEEECVTESNSEASEEEPSADEDEEDEDSEQEEENNISENEDEAEETANRTLQKEIGSQKEDKNHDLCNGQSAAAKNCIQTPNEDPNLKVVTNRPCGNPIVIDDALEKISNNDINTNEVNLNNIENISKETLIHFTEALKSNTVVRVFSLANTHADDHVALAIAQMLKENNCITNLNIESNFITGKGILAIMRALQQNTALTELRFHNQRHICGGQVEMEIAKLLKENTTLLKLGYHFELPGPRMSMTSILTRNQDRHRQKRLLEQKQQGMERKEGSDGPSNPRTNALQKGTPSSSPYTSPKSSPWSSPKVARTPPMPQKKVPTRKIAEVIKLHEQSRKKQQLRQQKPKTKKSKKSVKENNILKELKNALKPVSEKTEEASRPSTPQRSLHDDLMAAIRNSNVKQLRRVNMSKKETCTNLSPCITATMLFYLNAACSSSVLHCHNN</sequence>
<feature type="region of interest" description="Disordered" evidence="11">
    <location>
        <begin position="192"/>
        <end position="244"/>
    </location>
</feature>
<gene>
    <name evidence="13" type="primary">Lmod2</name>
    <name evidence="13" type="ORF">GTO95_0009170</name>
</gene>
<feature type="compositionally biased region" description="Acidic residues" evidence="11">
    <location>
        <begin position="206"/>
        <end position="239"/>
    </location>
</feature>
<dbReference type="SUPFAM" id="SSF52047">
    <property type="entry name" value="RNI-like"/>
    <property type="match status" value="1"/>
</dbReference>
<feature type="compositionally biased region" description="Basic and acidic residues" evidence="11">
    <location>
        <begin position="519"/>
        <end position="531"/>
    </location>
</feature>
<dbReference type="GO" id="GO:0005865">
    <property type="term" value="C:striated muscle thin filament"/>
    <property type="evidence" value="ECO:0007669"/>
    <property type="project" value="TreeGrafter"/>
</dbReference>
<keyword evidence="4" id="KW-0175">Coiled coil</keyword>
<comment type="subcellular location">
    <subcellularLocation>
        <location evidence="1">Cytoplasm</location>
        <location evidence="1">Cytoskeleton</location>
    </subcellularLocation>
    <subcellularLocation>
        <location evidence="7">Cytoplasm</location>
        <location evidence="7">Myofibril</location>
        <location evidence="7">Sarcomere</location>
        <location evidence="7">M line</location>
    </subcellularLocation>
</comment>
<dbReference type="Proteomes" id="UP000736164">
    <property type="component" value="Unassembled WGS sequence"/>
</dbReference>
<evidence type="ECO:0000313" key="14">
    <source>
        <dbReference type="Proteomes" id="UP000736164"/>
    </source>
</evidence>
<dbReference type="GO" id="GO:0030239">
    <property type="term" value="P:myofibril assembly"/>
    <property type="evidence" value="ECO:0007669"/>
    <property type="project" value="TreeGrafter"/>
</dbReference>
<keyword evidence="5" id="KW-0009">Actin-binding</keyword>
<feature type="non-terminal residue" evidence="13">
    <location>
        <position position="639"/>
    </location>
</feature>
<feature type="compositionally biased region" description="Low complexity" evidence="11">
    <location>
        <begin position="486"/>
        <end position="502"/>
    </location>
</feature>
<evidence type="ECO:0000256" key="3">
    <source>
        <dbReference type="ARBA" id="ARBA00022490"/>
    </source>
</evidence>
<evidence type="ECO:0000256" key="1">
    <source>
        <dbReference type="ARBA" id="ARBA00004245"/>
    </source>
</evidence>
<dbReference type="GO" id="GO:0003779">
    <property type="term" value="F:actin binding"/>
    <property type="evidence" value="ECO:0007669"/>
    <property type="project" value="UniProtKB-KW"/>
</dbReference>
<evidence type="ECO:0000256" key="9">
    <source>
        <dbReference type="ARBA" id="ARBA00070933"/>
    </source>
</evidence>
<proteinExistence type="inferred from homology"/>
<name>A0A8J7TAI5_ATRSP</name>
<evidence type="ECO:0000256" key="7">
    <source>
        <dbReference type="ARBA" id="ARBA00037833"/>
    </source>
</evidence>
<evidence type="ECO:0000256" key="4">
    <source>
        <dbReference type="ARBA" id="ARBA00023054"/>
    </source>
</evidence>
<comment type="caution">
    <text evidence="13">The sequence shown here is derived from an EMBL/GenBank/DDBJ whole genome shotgun (WGS) entry which is preliminary data.</text>
</comment>
<dbReference type="GO" id="GO:0051694">
    <property type="term" value="P:pointed-end actin filament capping"/>
    <property type="evidence" value="ECO:0007669"/>
    <property type="project" value="InterPro"/>
</dbReference>
<dbReference type="GO" id="GO:0006936">
    <property type="term" value="P:muscle contraction"/>
    <property type="evidence" value="ECO:0007669"/>
    <property type="project" value="TreeGrafter"/>
</dbReference>
<feature type="compositionally biased region" description="Polar residues" evidence="11">
    <location>
        <begin position="472"/>
        <end position="485"/>
    </location>
</feature>
<comment type="function">
    <text evidence="8">Mediates nucleation of actin filaments and thereby promotes actin polymerization. Plays a role in the regulation of actin filament length. Required for normal sarcomere organization in the heart, and for normal heart function.</text>
</comment>
<protein>
    <recommendedName>
        <fullName evidence="9">Leiomodin-2</fullName>
    </recommendedName>
    <alternativeName>
        <fullName evidence="10">Cardiac leiomodin</fullName>
    </alternativeName>
</protein>
<dbReference type="GO" id="GO:0005523">
    <property type="term" value="F:tropomyosin binding"/>
    <property type="evidence" value="ECO:0007669"/>
    <property type="project" value="InterPro"/>
</dbReference>
<dbReference type="InterPro" id="IPR003124">
    <property type="entry name" value="WH2_dom"/>
</dbReference>